<reference evidence="4 5" key="1">
    <citation type="journal article" date="2015" name="BMC Genomics">
        <title>Gene expression during zombie ant biting behavior reflects the complexity underlying fungal parasitic behavioral manipulation.</title>
        <authorList>
            <person name="de Bekker C."/>
            <person name="Ohm R.A."/>
            <person name="Loreto R.G."/>
            <person name="Sebastian A."/>
            <person name="Albert I."/>
            <person name="Merrow M."/>
            <person name="Brachmann A."/>
            <person name="Hughes D.P."/>
        </authorList>
    </citation>
    <scope>NUCLEOTIDE SEQUENCE [LARGE SCALE GENOMIC DNA]</scope>
    <source>
        <strain evidence="4 5">SC16a</strain>
    </source>
</reference>
<dbReference type="InterPro" id="IPR036126">
    <property type="entry name" value="TBCA_sf"/>
</dbReference>
<dbReference type="STRING" id="268505.A0A2A9PH17"/>
<comment type="similarity">
    <text evidence="1 3">Belongs to the TBCA family.</text>
</comment>
<dbReference type="AlphaFoldDB" id="A0A2A9PH17"/>
<comment type="caution">
    <text evidence="4">The sequence shown here is derived from an EMBL/GenBank/DDBJ whole genome shotgun (WGS) entry which is preliminary data.</text>
</comment>
<dbReference type="GO" id="GO:0007023">
    <property type="term" value="P:post-chaperonin tubulin folding pathway"/>
    <property type="evidence" value="ECO:0007669"/>
    <property type="project" value="UniProtKB-UniRule"/>
</dbReference>
<keyword evidence="3" id="KW-0493">Microtubule</keyword>
<dbReference type="Gene3D" id="1.20.58.90">
    <property type="match status" value="1"/>
</dbReference>
<dbReference type="PANTHER" id="PTHR21500">
    <property type="entry name" value="TUBULIN-SPECIFIC CHAPERONE A"/>
    <property type="match status" value="1"/>
</dbReference>
<dbReference type="OrthoDB" id="296187at2759"/>
<evidence type="ECO:0000256" key="1">
    <source>
        <dbReference type="ARBA" id="ARBA00006806"/>
    </source>
</evidence>
<organism evidence="4 5">
    <name type="scientific">Ophiocordyceps unilateralis</name>
    <name type="common">Zombie-ant fungus</name>
    <name type="synonym">Torrubia unilateralis</name>
    <dbReference type="NCBI Taxonomy" id="268505"/>
    <lineage>
        <taxon>Eukaryota</taxon>
        <taxon>Fungi</taxon>
        <taxon>Dikarya</taxon>
        <taxon>Ascomycota</taxon>
        <taxon>Pezizomycotina</taxon>
        <taxon>Sordariomycetes</taxon>
        <taxon>Hypocreomycetidae</taxon>
        <taxon>Hypocreales</taxon>
        <taxon>Ophiocordycipitaceae</taxon>
        <taxon>Ophiocordyceps</taxon>
    </lineage>
</organism>
<name>A0A2A9PH17_OPHUN</name>
<proteinExistence type="inferred from homology"/>
<reference evidence="4 5" key="2">
    <citation type="journal article" date="2017" name="Sci. Rep.">
        <title>Ant-infecting Ophiocordyceps genomes reveal a high diversity of potential behavioral manipulation genes and a possible major role for enterotoxins.</title>
        <authorList>
            <person name="de Bekker C."/>
            <person name="Ohm R.A."/>
            <person name="Evans H.C."/>
            <person name="Brachmann A."/>
            <person name="Hughes D.P."/>
        </authorList>
    </citation>
    <scope>NUCLEOTIDE SEQUENCE [LARGE SCALE GENOMIC DNA]</scope>
    <source>
        <strain evidence="4 5">SC16a</strain>
    </source>
</reference>
<keyword evidence="3" id="KW-0963">Cytoplasm</keyword>
<dbReference type="SUPFAM" id="SSF46988">
    <property type="entry name" value="Tubulin chaperone cofactor A"/>
    <property type="match status" value="1"/>
</dbReference>
<sequence length="115" mass="12351">MPAPSPLSISTGSVQRLLKEEASYHTELAEQQARAKALATTKGEDEDGNAAFLLKQQRAVVEQTRAVFAPLRLRIDEAVAKLEEQLAAAEGEDSQDVASARHVLELAGKAKAERG</sequence>
<keyword evidence="2 3" id="KW-0143">Chaperone</keyword>
<dbReference type="GO" id="GO:0005829">
    <property type="term" value="C:cytosol"/>
    <property type="evidence" value="ECO:0007669"/>
    <property type="project" value="TreeGrafter"/>
</dbReference>
<comment type="subunit">
    <text evidence="3">Supercomplex made of cofactors A to E. Cofactors A and D function by capturing and stabilizing tubulin in a quasi-native conformation. Cofactor E binds to the cofactor D-tubulin complex; interaction with cofactor C then causes the release of tubulin polypeptides that are committed to the native state.</text>
</comment>
<protein>
    <recommendedName>
        <fullName evidence="3">Tubulin-specific chaperone A</fullName>
    </recommendedName>
</protein>
<dbReference type="GO" id="GO:0007021">
    <property type="term" value="P:tubulin complex assembly"/>
    <property type="evidence" value="ECO:0007669"/>
    <property type="project" value="UniProtKB-UniRule"/>
</dbReference>
<evidence type="ECO:0000313" key="5">
    <source>
        <dbReference type="Proteomes" id="UP000037136"/>
    </source>
</evidence>
<dbReference type="GO" id="GO:0048487">
    <property type="term" value="F:beta-tubulin binding"/>
    <property type="evidence" value="ECO:0007669"/>
    <property type="project" value="InterPro"/>
</dbReference>
<keyword evidence="5" id="KW-1185">Reference proteome</keyword>
<evidence type="ECO:0000256" key="3">
    <source>
        <dbReference type="RuleBase" id="RU364030"/>
    </source>
</evidence>
<evidence type="ECO:0000256" key="2">
    <source>
        <dbReference type="ARBA" id="ARBA00023186"/>
    </source>
</evidence>
<dbReference type="Pfam" id="PF02970">
    <property type="entry name" value="TBCA"/>
    <property type="match status" value="1"/>
</dbReference>
<comment type="subcellular location">
    <subcellularLocation>
        <location evidence="3">Cytoplasm</location>
        <location evidence="3">Cytoskeleton</location>
    </subcellularLocation>
</comment>
<dbReference type="InterPro" id="IPR004226">
    <property type="entry name" value="TBCA"/>
</dbReference>
<accession>A0A2A9PH17</accession>
<evidence type="ECO:0000313" key="4">
    <source>
        <dbReference type="EMBL" id="PFH60193.1"/>
    </source>
</evidence>
<dbReference type="GO" id="GO:0005874">
    <property type="term" value="C:microtubule"/>
    <property type="evidence" value="ECO:0007669"/>
    <property type="project" value="UniProtKB-KW"/>
</dbReference>
<dbReference type="Proteomes" id="UP000037136">
    <property type="component" value="Unassembled WGS sequence"/>
</dbReference>
<keyword evidence="3" id="KW-0206">Cytoskeleton</keyword>
<dbReference type="PANTHER" id="PTHR21500:SF0">
    <property type="entry name" value="TUBULIN-SPECIFIC CHAPERONE A"/>
    <property type="match status" value="1"/>
</dbReference>
<dbReference type="EMBL" id="LAZP02000144">
    <property type="protein sequence ID" value="PFH60193.1"/>
    <property type="molecule type" value="Genomic_DNA"/>
</dbReference>
<gene>
    <name evidence="4" type="ORF">XA68_11322</name>
</gene>